<keyword evidence="5" id="KW-1185">Reference proteome</keyword>
<dbReference type="InterPro" id="IPR013149">
    <property type="entry name" value="ADH-like_C"/>
</dbReference>
<evidence type="ECO:0000313" key="4">
    <source>
        <dbReference type="EMBL" id="MBB5516382.1"/>
    </source>
</evidence>
<dbReference type="InterPro" id="IPR011032">
    <property type="entry name" value="GroES-like_sf"/>
</dbReference>
<dbReference type="EC" id="1.1.1.14" evidence="4"/>
<name>A0A840WRU9_9RHOB</name>
<dbReference type="InterPro" id="IPR036291">
    <property type="entry name" value="NAD(P)-bd_dom_sf"/>
</dbReference>
<protein>
    <submittedName>
        <fullName evidence="4">L-iditol 2-dehydrogenase</fullName>
        <ecNumber evidence="4">1.1.1.14</ecNumber>
    </submittedName>
</protein>
<dbReference type="Gene3D" id="3.40.50.720">
    <property type="entry name" value="NAD(P)-binding Rossmann-like Domain"/>
    <property type="match status" value="1"/>
</dbReference>
<gene>
    <name evidence="4" type="ORF">FHS89_002413</name>
</gene>
<accession>A0A840WRU9</accession>
<dbReference type="Pfam" id="PF00107">
    <property type="entry name" value="ADH_zinc_N"/>
    <property type="match status" value="1"/>
</dbReference>
<feature type="domain" description="Alcohol dehydrogenase-like N-terminal" evidence="3">
    <location>
        <begin position="8"/>
        <end position="111"/>
    </location>
</feature>
<reference evidence="4 5" key="1">
    <citation type="submission" date="2020-08" db="EMBL/GenBank/DDBJ databases">
        <title>Genomic Encyclopedia of Type Strains, Phase IV (KMG-IV): sequencing the most valuable type-strain genomes for metagenomic binning, comparative biology and taxonomic classification.</title>
        <authorList>
            <person name="Goeker M."/>
        </authorList>
    </citation>
    <scope>NUCLEOTIDE SEQUENCE [LARGE SCALE GENOMIC DNA]</scope>
    <source>
        <strain evidence="4 5">DSM 103377</strain>
    </source>
</reference>
<dbReference type="SUPFAM" id="SSF51735">
    <property type="entry name" value="NAD(P)-binding Rossmann-fold domains"/>
    <property type="match status" value="1"/>
</dbReference>
<dbReference type="PANTHER" id="PTHR43401">
    <property type="entry name" value="L-THREONINE 3-DEHYDROGENASE"/>
    <property type="match status" value="1"/>
</dbReference>
<evidence type="ECO:0000259" key="2">
    <source>
        <dbReference type="Pfam" id="PF00107"/>
    </source>
</evidence>
<sequence>MPDPQPGEDALIRIAAVGICGSDMHAWAGHDDRRPAPLILGHEVAGEVIAGPMMGKRVTVNPLVTCGTCRACKAGRDNLCPTRQIISMPPREGGFAEMVAMPPENLVEVPDGVPLEKAALAEPLACGWHAVRLGAHALDIPLSEAVCVVQGGGAIGLGAALVLRAQGAKQIIVSEPHPGRRAIVAAQGFEVLNPMAQDAPRDVDFVVDGVGFEATRAAASDMARPGGVIVHVGLGGGGAGLNIRRMTLQEITFIGTYTYTKQDFRDTAAAIFDGSLGPLDWTEQRALTDGAGAFDDIAAGRAATPKIVLIP</sequence>
<dbReference type="GO" id="GO:0003939">
    <property type="term" value="F:L-iditol 2-dehydrogenase (NAD+) activity"/>
    <property type="evidence" value="ECO:0007669"/>
    <property type="project" value="UniProtKB-EC"/>
</dbReference>
<dbReference type="PANTHER" id="PTHR43401:SF2">
    <property type="entry name" value="L-THREONINE 3-DEHYDROGENASE"/>
    <property type="match status" value="1"/>
</dbReference>
<evidence type="ECO:0000313" key="5">
    <source>
        <dbReference type="Proteomes" id="UP000553766"/>
    </source>
</evidence>
<dbReference type="InterPro" id="IPR013154">
    <property type="entry name" value="ADH-like_N"/>
</dbReference>
<evidence type="ECO:0000256" key="1">
    <source>
        <dbReference type="ARBA" id="ARBA00023002"/>
    </source>
</evidence>
<feature type="domain" description="Alcohol dehydrogenase-like C-terminal" evidence="2">
    <location>
        <begin position="154"/>
        <end position="269"/>
    </location>
</feature>
<dbReference type="Pfam" id="PF08240">
    <property type="entry name" value="ADH_N"/>
    <property type="match status" value="1"/>
</dbReference>
<evidence type="ECO:0000259" key="3">
    <source>
        <dbReference type="Pfam" id="PF08240"/>
    </source>
</evidence>
<organism evidence="4 5">
    <name type="scientific">Rubricella aquisinus</name>
    <dbReference type="NCBI Taxonomy" id="2028108"/>
    <lineage>
        <taxon>Bacteria</taxon>
        <taxon>Pseudomonadati</taxon>
        <taxon>Pseudomonadota</taxon>
        <taxon>Alphaproteobacteria</taxon>
        <taxon>Rhodobacterales</taxon>
        <taxon>Paracoccaceae</taxon>
        <taxon>Rubricella</taxon>
    </lineage>
</organism>
<dbReference type="SUPFAM" id="SSF50129">
    <property type="entry name" value="GroES-like"/>
    <property type="match status" value="1"/>
</dbReference>
<keyword evidence="1 4" id="KW-0560">Oxidoreductase</keyword>
<dbReference type="InterPro" id="IPR050129">
    <property type="entry name" value="Zn_alcohol_dh"/>
</dbReference>
<proteinExistence type="predicted"/>
<dbReference type="EMBL" id="JACIJS010000007">
    <property type="protein sequence ID" value="MBB5516382.1"/>
    <property type="molecule type" value="Genomic_DNA"/>
</dbReference>
<dbReference type="Proteomes" id="UP000553766">
    <property type="component" value="Unassembled WGS sequence"/>
</dbReference>
<dbReference type="Gene3D" id="3.90.180.10">
    <property type="entry name" value="Medium-chain alcohol dehydrogenases, catalytic domain"/>
    <property type="match status" value="1"/>
</dbReference>
<dbReference type="AlphaFoldDB" id="A0A840WRU9"/>
<comment type="caution">
    <text evidence="4">The sequence shown here is derived from an EMBL/GenBank/DDBJ whole genome shotgun (WGS) entry which is preliminary data.</text>
</comment>